<dbReference type="InterPro" id="IPR052432">
    <property type="entry name" value="PITP/CRAL-TRIO"/>
</dbReference>
<comment type="similarity">
    <text evidence="1">Belongs to the diacylglycerol acyltransferase family.</text>
</comment>
<dbReference type="SUPFAM" id="SSF69593">
    <property type="entry name" value="Glycerol-3-phosphate (1)-acyltransferase"/>
    <property type="match status" value="1"/>
</dbReference>
<keyword evidence="2" id="KW-0808">Transferase</keyword>
<dbReference type="PANTHER" id="PTHR46590:SF1">
    <property type="entry name" value="PHOSPHATIDYLINOSITOL TRANSFER PROTEIN CSR1"/>
    <property type="match status" value="1"/>
</dbReference>
<dbReference type="Pfam" id="PF03982">
    <property type="entry name" value="DAGAT"/>
    <property type="match status" value="1"/>
</dbReference>
<evidence type="ECO:0000256" key="2">
    <source>
        <dbReference type="ARBA" id="ARBA00022679"/>
    </source>
</evidence>
<comment type="caution">
    <text evidence="5">The sequence shown here is derived from an EMBL/GenBank/DDBJ whole genome shotgun (WGS) entry which is preliminary data.</text>
</comment>
<keyword evidence="3" id="KW-0012">Acyltransferase</keyword>
<dbReference type="SUPFAM" id="SSF52087">
    <property type="entry name" value="CRAL/TRIO domain"/>
    <property type="match status" value="1"/>
</dbReference>
<keyword evidence="6" id="KW-1185">Reference proteome</keyword>
<sequence length="646" mass="74396">MLVRLTPEIYLKTGLFVRSLTDKSLSVIPGLKHIVEYGGGVEATVNNCKTLMNDGQPILVYPGGASEMFKDERNQKYELKWFKRKGFAKLAIESGYSIVPFSSVGKEDLVYVPFSISSSWFWYLMGDAERAKKNFYYSKNSTRFPVIFFNIKNYLLGYNKMIVSFGEPIDMKEYSGCNEEGVWELRERVRENVEFLIQDGISYRNNLIGLKAKKNVFSPSKVYAESVSSVITLNSQQQDETLDETTSIVAEEIAEDTTATNILDETKVSTVIPETRKEVSTFSIKEMEFIQLARSELKNINTIKIFSDLQIVKFYIGHKYQSEVALRELGQTLLWWELYGTAEVVNEDFFDLYSTKKLYHAGFAKDGTPIVIFKSSNHIQGDYPRNVRFIVWFVEKMRERGLSDKVTLIVDRFDMTAKNTDDNILPQIAAVFQPHYPETLGRLFVAPKSFVLSVIWPVVKLFLDPVTASKVNMLSEKNYQEKLKEFIDEDQLLERYGGKLKDPTESEEYLEFLQKPYLESNIILENTEVNTVQVKEIQIVKTENESLEISEEDSLKHSKIENANKLLEEIKDKSFVNANSFLQVPGLEKSNLKKKLSFSISDIEINYDTHRNALDYEDRTVAKEITVVKKKKRLSIFNLKAFKKKP</sequence>
<dbReference type="InterPro" id="IPR036865">
    <property type="entry name" value="CRAL-TRIO_dom_sf"/>
</dbReference>
<evidence type="ECO:0000313" key="6">
    <source>
        <dbReference type="Proteomes" id="UP001211065"/>
    </source>
</evidence>
<dbReference type="GO" id="GO:0008374">
    <property type="term" value="F:O-acyltransferase activity"/>
    <property type="evidence" value="ECO:0007669"/>
    <property type="project" value="InterPro"/>
</dbReference>
<dbReference type="PANTHER" id="PTHR46590">
    <property type="entry name" value="PHOSPHATIDYLINOSITOL TRANSFER PROTEIN CSR1-RELATED"/>
    <property type="match status" value="1"/>
</dbReference>
<name>A0AAD5TXV3_9FUNG</name>
<reference evidence="5" key="1">
    <citation type="submission" date="2020-05" db="EMBL/GenBank/DDBJ databases">
        <title>Phylogenomic resolution of chytrid fungi.</title>
        <authorList>
            <person name="Stajich J.E."/>
            <person name="Amses K."/>
            <person name="Simmons R."/>
            <person name="Seto K."/>
            <person name="Myers J."/>
            <person name="Bonds A."/>
            <person name="Quandt C.A."/>
            <person name="Barry K."/>
            <person name="Liu P."/>
            <person name="Grigoriev I."/>
            <person name="Longcore J.E."/>
            <person name="James T.Y."/>
        </authorList>
    </citation>
    <scope>NUCLEOTIDE SEQUENCE</scope>
    <source>
        <strain evidence="5">JEL0476</strain>
    </source>
</reference>
<dbReference type="InterPro" id="IPR001251">
    <property type="entry name" value="CRAL-TRIO_dom"/>
</dbReference>
<proteinExistence type="inferred from homology"/>
<evidence type="ECO:0000256" key="3">
    <source>
        <dbReference type="ARBA" id="ARBA00023315"/>
    </source>
</evidence>
<gene>
    <name evidence="5" type="ORF">HK099_006212</name>
</gene>
<feature type="domain" description="CRAL-TRIO" evidence="4">
    <location>
        <begin position="346"/>
        <end position="504"/>
    </location>
</feature>
<dbReference type="EMBL" id="JADGJW010000521">
    <property type="protein sequence ID" value="KAJ3215759.1"/>
    <property type="molecule type" value="Genomic_DNA"/>
</dbReference>
<dbReference type="Pfam" id="PF00650">
    <property type="entry name" value="CRAL_TRIO"/>
    <property type="match status" value="1"/>
</dbReference>
<dbReference type="Proteomes" id="UP001211065">
    <property type="component" value="Unassembled WGS sequence"/>
</dbReference>
<dbReference type="PROSITE" id="PS50191">
    <property type="entry name" value="CRAL_TRIO"/>
    <property type="match status" value="1"/>
</dbReference>
<dbReference type="AlphaFoldDB" id="A0AAD5TXV3"/>
<dbReference type="SMART" id="SM00516">
    <property type="entry name" value="SEC14"/>
    <property type="match status" value="1"/>
</dbReference>
<dbReference type="InterPro" id="IPR007130">
    <property type="entry name" value="DAGAT"/>
</dbReference>
<accession>A0AAD5TXV3</accession>
<evidence type="ECO:0000256" key="1">
    <source>
        <dbReference type="ARBA" id="ARBA00005420"/>
    </source>
</evidence>
<protein>
    <recommendedName>
        <fullName evidence="4">CRAL-TRIO domain-containing protein</fullName>
    </recommendedName>
</protein>
<evidence type="ECO:0000313" key="5">
    <source>
        <dbReference type="EMBL" id="KAJ3215759.1"/>
    </source>
</evidence>
<organism evidence="5 6">
    <name type="scientific">Clydaea vesicula</name>
    <dbReference type="NCBI Taxonomy" id="447962"/>
    <lineage>
        <taxon>Eukaryota</taxon>
        <taxon>Fungi</taxon>
        <taxon>Fungi incertae sedis</taxon>
        <taxon>Chytridiomycota</taxon>
        <taxon>Chytridiomycota incertae sedis</taxon>
        <taxon>Chytridiomycetes</taxon>
        <taxon>Lobulomycetales</taxon>
        <taxon>Lobulomycetaceae</taxon>
        <taxon>Clydaea</taxon>
    </lineage>
</organism>
<dbReference type="Gene3D" id="3.40.525.10">
    <property type="entry name" value="CRAL-TRIO lipid binding domain"/>
    <property type="match status" value="1"/>
</dbReference>
<dbReference type="CDD" id="cd00170">
    <property type="entry name" value="SEC14"/>
    <property type="match status" value="1"/>
</dbReference>
<evidence type="ECO:0000259" key="4">
    <source>
        <dbReference type="PROSITE" id="PS50191"/>
    </source>
</evidence>